<reference evidence="1 2" key="1">
    <citation type="journal article" date="2014" name="Science">
        <title>Plant genetics. Early allopolyploid evolution in the post-Neolithic Brassica napus oilseed genome.</title>
        <authorList>
            <person name="Chalhoub B."/>
            <person name="Denoeud F."/>
            <person name="Liu S."/>
            <person name="Parkin I.A."/>
            <person name="Tang H."/>
            <person name="Wang X."/>
            <person name="Chiquet J."/>
            <person name="Belcram H."/>
            <person name="Tong C."/>
            <person name="Samans B."/>
            <person name="Correa M."/>
            <person name="Da Silva C."/>
            <person name="Just J."/>
            <person name="Falentin C."/>
            <person name="Koh C.S."/>
            <person name="Le Clainche I."/>
            <person name="Bernard M."/>
            <person name="Bento P."/>
            <person name="Noel B."/>
            <person name="Labadie K."/>
            <person name="Alberti A."/>
            <person name="Charles M."/>
            <person name="Arnaud D."/>
            <person name="Guo H."/>
            <person name="Daviaud C."/>
            <person name="Alamery S."/>
            <person name="Jabbari K."/>
            <person name="Zhao M."/>
            <person name="Edger P.P."/>
            <person name="Chelaifa H."/>
            <person name="Tack D."/>
            <person name="Lassalle G."/>
            <person name="Mestiri I."/>
            <person name="Schnel N."/>
            <person name="Le Paslier M.C."/>
            <person name="Fan G."/>
            <person name="Renault V."/>
            <person name="Bayer P.E."/>
            <person name="Golicz A.A."/>
            <person name="Manoli S."/>
            <person name="Lee T.H."/>
            <person name="Thi V.H."/>
            <person name="Chalabi S."/>
            <person name="Hu Q."/>
            <person name="Fan C."/>
            <person name="Tollenaere R."/>
            <person name="Lu Y."/>
            <person name="Battail C."/>
            <person name="Shen J."/>
            <person name="Sidebottom C.H."/>
            <person name="Wang X."/>
            <person name="Canaguier A."/>
            <person name="Chauveau A."/>
            <person name="Berard A."/>
            <person name="Deniot G."/>
            <person name="Guan M."/>
            <person name="Liu Z."/>
            <person name="Sun F."/>
            <person name="Lim Y.P."/>
            <person name="Lyons E."/>
            <person name="Town C.D."/>
            <person name="Bancroft I."/>
            <person name="Wang X."/>
            <person name="Meng J."/>
            <person name="Ma J."/>
            <person name="Pires J.C."/>
            <person name="King G.J."/>
            <person name="Brunel D."/>
            <person name="Delourme R."/>
            <person name="Renard M."/>
            <person name="Aury J.M."/>
            <person name="Adams K.L."/>
            <person name="Batley J."/>
            <person name="Snowdon R.J."/>
            <person name="Tost J."/>
            <person name="Edwards D."/>
            <person name="Zhou Y."/>
            <person name="Hua W."/>
            <person name="Sharpe A.G."/>
            <person name="Paterson A.H."/>
            <person name="Guan C."/>
            <person name="Wincker P."/>
        </authorList>
    </citation>
    <scope>NUCLEOTIDE SEQUENCE [LARGE SCALE GENOMIC DNA]</scope>
    <source>
        <strain evidence="2">cv. Darmor-bzh</strain>
    </source>
</reference>
<gene>
    <name evidence="1" type="primary">BnaAnng19480D</name>
    <name evidence="1" type="ORF">GSBRNA2T00042484001</name>
</gene>
<proteinExistence type="predicted"/>
<dbReference type="EMBL" id="LK034510">
    <property type="protein sequence ID" value="CDY64644.1"/>
    <property type="molecule type" value="Genomic_DNA"/>
</dbReference>
<sequence>MVKLNKYWYELRWTFLRQERARRVQHHQTRPVCHRRTRSHDAVS</sequence>
<organism evidence="1 2">
    <name type="scientific">Brassica napus</name>
    <name type="common">Rape</name>
    <dbReference type="NCBI Taxonomy" id="3708"/>
    <lineage>
        <taxon>Eukaryota</taxon>
        <taxon>Viridiplantae</taxon>
        <taxon>Streptophyta</taxon>
        <taxon>Embryophyta</taxon>
        <taxon>Tracheophyta</taxon>
        <taxon>Spermatophyta</taxon>
        <taxon>Magnoliopsida</taxon>
        <taxon>eudicotyledons</taxon>
        <taxon>Gunneridae</taxon>
        <taxon>Pentapetalae</taxon>
        <taxon>rosids</taxon>
        <taxon>malvids</taxon>
        <taxon>Brassicales</taxon>
        <taxon>Brassicaceae</taxon>
        <taxon>Brassiceae</taxon>
        <taxon>Brassica</taxon>
    </lineage>
</organism>
<dbReference type="Proteomes" id="UP000028999">
    <property type="component" value="Unassembled WGS sequence"/>
</dbReference>
<evidence type="ECO:0000313" key="1">
    <source>
        <dbReference type="EMBL" id="CDY64644.1"/>
    </source>
</evidence>
<evidence type="ECO:0000313" key="2">
    <source>
        <dbReference type="Proteomes" id="UP000028999"/>
    </source>
</evidence>
<dbReference type="AlphaFoldDB" id="A0A078JDD0"/>
<keyword evidence="2" id="KW-1185">Reference proteome</keyword>
<accession>A0A078JDD0</accession>
<dbReference type="PaxDb" id="3708-A0A078JDD0"/>
<protein>
    <submittedName>
        <fullName evidence="1">BnaAnng19480D protein</fullName>
    </submittedName>
</protein>
<name>A0A078JDD0_BRANA</name>
<dbReference type="Gramene" id="CDY64644">
    <property type="protein sequence ID" value="CDY64644"/>
    <property type="gene ID" value="GSBRNA2T00042484001"/>
</dbReference>